<sequence length="702" mass="83400">MEYTYEEVLEAYIKLKTYIYYDSTNLFMRKQLAIFETNLADSEDLFVVIGEYNGFAKEYDVEIEDNEDMALYEKKLRIFTVALNTFHENPKFFERFLGRIKTKFLPKKIIGTRSASQIITNKRTNSEYNIERSTVFIDAPIEIHLISVLWILKKGVTLDRTLFDNCFGNRLILNKEEDKVVQGSGLFKPYPKQYQKWRDESVKVAREHLDSNKDVLILNLDIKDFFYSVRLEPKTIQSPYANGRRKNMFQSISNLYLVFEETHKIFTQKLSKHNTPYDFVHEVSNERKELTHYILPIGLLSSFILANHYLKDFDSRVLKHARPLYYGRYVDDILMVIANPILPEKYEDDSIPKLNFNFEQYRDWVNNEKPRYDNKEQLLFGEDEVLTTTDFKNNLSDIEQFVLLNFHPIISVIDKPAILGIDNSKKETEKVFKLNSFPRLYCQSDKTLLYYFDKDESSLVIDKLKRDLEEKSSEFRNYNDEENMEDFEESAYHLLYDGTEGKVRTLKDYKEDKFGLSVFLSKRIFNSLRRADKISEDEASKIVKFFQGENTLNLYTLWERVFVFLLVNKRPEAYVQFYLNCCEAIKRIHCKGSLLTISNDNYQANVLEHLDNANELALSLHPQFLSEVQRVKRTYQFSFNALKNDLSFYQAKYSPIDEESYFITRYRQSNLIRHHYVSQPLLSYTTVRKRDYQNYTNLKIPF</sequence>
<name>A0ABU8I6I1_9SPHI</name>
<comment type="caution">
    <text evidence="2">The sequence shown here is derived from an EMBL/GenBank/DDBJ whole genome shotgun (WGS) entry which is preliminary data.</text>
</comment>
<accession>A0ABU8I6I1</accession>
<reference evidence="2 3" key="1">
    <citation type="submission" date="2024-01" db="EMBL/GenBank/DDBJ databases">
        <title>Sphingobacterium tenebrionis sp. nov., a novel endophyte isolated from tenebrio molitor intestines.</title>
        <authorList>
            <person name="Zhang C."/>
        </authorList>
    </citation>
    <scope>NUCLEOTIDE SEQUENCE [LARGE SCALE GENOMIC DNA]</scope>
    <source>
        <strain evidence="2 3">PU5-4</strain>
    </source>
</reference>
<keyword evidence="3" id="KW-1185">Reference proteome</keyword>
<keyword evidence="2" id="KW-0808">Transferase</keyword>
<keyword evidence="2" id="KW-0548">Nucleotidyltransferase</keyword>
<dbReference type="GO" id="GO:0003964">
    <property type="term" value="F:RNA-directed DNA polymerase activity"/>
    <property type="evidence" value="ECO:0007669"/>
    <property type="project" value="UniProtKB-KW"/>
</dbReference>
<dbReference type="EMBL" id="JAYLLN010000020">
    <property type="protein sequence ID" value="MEI5985122.1"/>
    <property type="molecule type" value="Genomic_DNA"/>
</dbReference>
<organism evidence="2 3">
    <name type="scientific">Sphingobacterium tenebrionis</name>
    <dbReference type="NCBI Taxonomy" id="3111775"/>
    <lineage>
        <taxon>Bacteria</taxon>
        <taxon>Pseudomonadati</taxon>
        <taxon>Bacteroidota</taxon>
        <taxon>Sphingobacteriia</taxon>
        <taxon>Sphingobacteriales</taxon>
        <taxon>Sphingobacteriaceae</taxon>
        <taxon>Sphingobacterium</taxon>
    </lineage>
</organism>
<evidence type="ECO:0000256" key="1">
    <source>
        <dbReference type="SAM" id="Coils"/>
    </source>
</evidence>
<evidence type="ECO:0000313" key="2">
    <source>
        <dbReference type="EMBL" id="MEI5985122.1"/>
    </source>
</evidence>
<gene>
    <name evidence="2" type="ORF">VJ786_09420</name>
</gene>
<dbReference type="RefSeq" id="WP_134776521.1">
    <property type="nucleotide sequence ID" value="NZ_JAYLLN010000020.1"/>
</dbReference>
<feature type="coiled-coil region" evidence="1">
    <location>
        <begin position="454"/>
        <end position="481"/>
    </location>
</feature>
<dbReference type="Proteomes" id="UP001363035">
    <property type="component" value="Unassembled WGS sequence"/>
</dbReference>
<keyword evidence="2" id="KW-0695">RNA-directed DNA polymerase</keyword>
<proteinExistence type="predicted"/>
<protein>
    <submittedName>
        <fullName evidence="2">Reverse transcriptase domain-containing protein</fullName>
    </submittedName>
</protein>
<evidence type="ECO:0000313" key="3">
    <source>
        <dbReference type="Proteomes" id="UP001363035"/>
    </source>
</evidence>
<keyword evidence="1" id="KW-0175">Coiled coil</keyword>